<evidence type="ECO:0000259" key="8">
    <source>
        <dbReference type="Pfam" id="PF00149"/>
    </source>
</evidence>
<keyword evidence="7" id="KW-0255">Endonuclease</keyword>
<reference evidence="10 11" key="1">
    <citation type="submission" date="2022-11" db="EMBL/GenBank/DDBJ databases">
        <title>Desulfobotulus tamanensis H1 sp. nov. - anaerobic, alkaliphilic, sulphate reducing bacterium isolated from terrestrial mud volcano.</title>
        <authorList>
            <person name="Frolova A."/>
            <person name="Merkel A.Y."/>
            <person name="Slobodkin A.I."/>
        </authorList>
    </citation>
    <scope>NUCLEOTIDE SEQUENCE [LARGE SCALE GENOMIC DNA]</scope>
    <source>
        <strain evidence="10 11">H1</strain>
    </source>
</reference>
<evidence type="ECO:0000313" key="11">
    <source>
        <dbReference type="Proteomes" id="UP001209681"/>
    </source>
</evidence>
<dbReference type="NCBIfam" id="TIGR00619">
    <property type="entry name" value="sbcd"/>
    <property type="match status" value="1"/>
</dbReference>
<evidence type="ECO:0000313" key="10">
    <source>
        <dbReference type="EMBL" id="MCW7755012.1"/>
    </source>
</evidence>
<comment type="similarity">
    <text evidence="1 7">Belongs to the SbcD family.</text>
</comment>
<evidence type="ECO:0000256" key="5">
    <source>
        <dbReference type="ARBA" id="ARBA00022801"/>
    </source>
</evidence>
<dbReference type="InterPro" id="IPR004593">
    <property type="entry name" value="SbcD"/>
</dbReference>
<feature type="domain" description="Calcineurin-like phosphoesterase" evidence="8">
    <location>
        <begin position="4"/>
        <end position="103"/>
    </location>
</feature>
<keyword evidence="7" id="KW-0235">DNA replication</keyword>
<dbReference type="Gene3D" id="3.60.21.10">
    <property type="match status" value="1"/>
</dbReference>
<protein>
    <recommendedName>
        <fullName evidence="3 7">Nuclease SbcCD subunit D</fullName>
    </recommendedName>
</protein>
<keyword evidence="6 7" id="KW-0269">Exonuclease</keyword>
<name>A0ABT3NDJ6_9BACT</name>
<dbReference type="InterPro" id="IPR029052">
    <property type="entry name" value="Metallo-depent_PP-like"/>
</dbReference>
<comment type="subunit">
    <text evidence="2 7">Heterodimer of SbcC and SbcD.</text>
</comment>
<dbReference type="RefSeq" id="WP_265425926.1">
    <property type="nucleotide sequence ID" value="NZ_JAPFPW010000020.1"/>
</dbReference>
<evidence type="ECO:0000256" key="1">
    <source>
        <dbReference type="ARBA" id="ARBA00010555"/>
    </source>
</evidence>
<dbReference type="GO" id="GO:0004527">
    <property type="term" value="F:exonuclease activity"/>
    <property type="evidence" value="ECO:0007669"/>
    <property type="project" value="UniProtKB-KW"/>
</dbReference>
<dbReference type="Proteomes" id="UP001209681">
    <property type="component" value="Unassembled WGS sequence"/>
</dbReference>
<evidence type="ECO:0000256" key="2">
    <source>
        <dbReference type="ARBA" id="ARBA00011322"/>
    </source>
</evidence>
<comment type="function">
    <text evidence="7">SbcCD cleaves DNA hairpin structures. These structures can inhibit DNA replication and are intermediates in certain DNA recombination reactions. The complex acts as a 3'-&gt;5' double strand exonuclease that can open hairpins. It also has a 5' single-strand endonuclease activity.</text>
</comment>
<proteinExistence type="inferred from homology"/>
<keyword evidence="7" id="KW-0233">DNA recombination</keyword>
<dbReference type="Pfam" id="PF00149">
    <property type="entry name" value="Metallophos"/>
    <property type="match status" value="1"/>
</dbReference>
<dbReference type="Pfam" id="PF12320">
    <property type="entry name" value="SbcD_C"/>
    <property type="match status" value="1"/>
</dbReference>
<dbReference type="EMBL" id="JAPFPW010000020">
    <property type="protein sequence ID" value="MCW7755012.1"/>
    <property type="molecule type" value="Genomic_DNA"/>
</dbReference>
<dbReference type="InterPro" id="IPR041796">
    <property type="entry name" value="Mre11_N"/>
</dbReference>
<dbReference type="InterPro" id="IPR004843">
    <property type="entry name" value="Calcineurin-like_PHP"/>
</dbReference>
<feature type="domain" description="Nuclease SbcCD subunit D C-terminal" evidence="9">
    <location>
        <begin position="287"/>
        <end position="380"/>
    </location>
</feature>
<keyword evidence="5 7" id="KW-0378">Hydrolase</keyword>
<evidence type="ECO:0000259" key="9">
    <source>
        <dbReference type="Pfam" id="PF12320"/>
    </source>
</evidence>
<dbReference type="SUPFAM" id="SSF56300">
    <property type="entry name" value="Metallo-dependent phosphatases"/>
    <property type="match status" value="1"/>
</dbReference>
<evidence type="ECO:0000256" key="4">
    <source>
        <dbReference type="ARBA" id="ARBA00022722"/>
    </source>
</evidence>
<comment type="caution">
    <text evidence="10">The sequence shown here is derived from an EMBL/GenBank/DDBJ whole genome shotgun (WGS) entry which is preliminary data.</text>
</comment>
<sequence length="412" mass="45993">MTLTLLHTSDWHIGHNLYGRKRYEEHEAFFQWLLQYIEERTVDVLLVSGDIFDSSTPSNRAQSLYYDFLHRLSRSSCSHAVITGGNHDSPTLLDAPAALLSSLSVHVVGRAPEKPEDSVRVLRDAAGDPVLVVCAVPFLRDRDLRRVEEGESMEEKDIRLVEAMKGYYAAACGHGEFLRKTMSPSVPLVGMGHLFVAGGRSENGDGMRELYVGSLARMGSDLFPPYLDYLALGHLHAMQRAGKKDHFRYSGSPLPMSFGEARRSQGVLLVSFNENGLAGIETGEVPRFQELLSLKGDLLFLEKRMETLKKEGSRAWLEVICQGEGLGGGLKEYMDDLMSGSFLDLLRVGYEKSEGGCFLVSDGVEQLSDLDVREVFQRCMDVGEVPEKRRAQMMRLFEDILSEMAIRDGMAE</sequence>
<dbReference type="Gene3D" id="3.30.160.720">
    <property type="match status" value="1"/>
</dbReference>
<dbReference type="InterPro" id="IPR026843">
    <property type="entry name" value="SbcD_C"/>
</dbReference>
<gene>
    <name evidence="7 10" type="primary">sbcD</name>
    <name evidence="10" type="ORF">OOT00_13555</name>
</gene>
<keyword evidence="11" id="KW-1185">Reference proteome</keyword>
<dbReference type="InterPro" id="IPR050535">
    <property type="entry name" value="DNA_Repair-Maintenance_Comp"/>
</dbReference>
<dbReference type="PANTHER" id="PTHR30337">
    <property type="entry name" value="COMPONENT OF ATP-DEPENDENT DSDNA EXONUCLEASE"/>
    <property type="match status" value="1"/>
</dbReference>
<evidence type="ECO:0000256" key="6">
    <source>
        <dbReference type="ARBA" id="ARBA00022839"/>
    </source>
</evidence>
<evidence type="ECO:0000256" key="3">
    <source>
        <dbReference type="ARBA" id="ARBA00013365"/>
    </source>
</evidence>
<accession>A0ABT3NDJ6</accession>
<dbReference type="CDD" id="cd00840">
    <property type="entry name" value="MPP_Mre11_N"/>
    <property type="match status" value="1"/>
</dbReference>
<dbReference type="PANTHER" id="PTHR30337:SF0">
    <property type="entry name" value="NUCLEASE SBCCD SUBUNIT D"/>
    <property type="match status" value="1"/>
</dbReference>
<evidence type="ECO:0000256" key="7">
    <source>
        <dbReference type="RuleBase" id="RU363069"/>
    </source>
</evidence>
<organism evidence="10 11">
    <name type="scientific">Desulfobotulus pelophilus</name>
    <dbReference type="NCBI Taxonomy" id="2823377"/>
    <lineage>
        <taxon>Bacteria</taxon>
        <taxon>Pseudomonadati</taxon>
        <taxon>Thermodesulfobacteriota</taxon>
        <taxon>Desulfobacteria</taxon>
        <taxon>Desulfobacterales</taxon>
        <taxon>Desulfobacteraceae</taxon>
        <taxon>Desulfobotulus</taxon>
    </lineage>
</organism>
<keyword evidence="4 7" id="KW-0540">Nuclease</keyword>